<dbReference type="InterPro" id="IPR006447">
    <property type="entry name" value="Myb_dom_plants"/>
</dbReference>
<keyword evidence="10" id="KW-1185">Reference proteome</keyword>
<feature type="compositionally biased region" description="Basic and acidic residues" evidence="7">
    <location>
        <begin position="161"/>
        <end position="170"/>
    </location>
</feature>
<dbReference type="InterPro" id="IPR017930">
    <property type="entry name" value="Myb_dom"/>
</dbReference>
<evidence type="ECO:0000256" key="6">
    <source>
        <dbReference type="ARBA" id="ARBA00023242"/>
    </source>
</evidence>
<keyword evidence="5" id="KW-0804">Transcription</keyword>
<dbReference type="AlphaFoldDB" id="A0AAV8T401"/>
<name>A0AAV8T401_9ROSI</name>
<protein>
    <recommendedName>
        <fullName evidence="8">HTH myb-type domain-containing protein</fullName>
    </recommendedName>
</protein>
<sequence length="315" mass="35877">MTGRMKETYEQVKSAHGNDQDIQNNASSTGFLKKCSSFDLNEEASREEDGRTEIREVISNSKEDGDKRSSEGSISASNKNTSSSKRVQECRARVRKYVRSQLPRLRWTPDLHISFLHAVQKLGGHERATPKSVLQLMNVRGLGIAHVKSHLQMYRIKKLGEAGQGRDHNSRMPLQNSRSPPQHCKIARKYTREHDLVQSLLRSFLPWRPSSVSKGEWSTDLDILGQGLQHSTQSLRRGRYLEASPRPPTEMVRSLPRIIRNSTSDQLPERAEDTAVLKDKEREPVLQLMPREAEIYENEAHCRSQTEISTNLSLS</sequence>
<feature type="region of interest" description="Disordered" evidence="7">
    <location>
        <begin position="42"/>
        <end position="89"/>
    </location>
</feature>
<evidence type="ECO:0000256" key="2">
    <source>
        <dbReference type="ARBA" id="ARBA00022473"/>
    </source>
</evidence>
<dbReference type="InterPro" id="IPR044847">
    <property type="entry name" value="KAN_fam"/>
</dbReference>
<evidence type="ECO:0000256" key="4">
    <source>
        <dbReference type="ARBA" id="ARBA00023015"/>
    </source>
</evidence>
<feature type="region of interest" description="Disordered" evidence="7">
    <location>
        <begin position="161"/>
        <end position="181"/>
    </location>
</feature>
<gene>
    <name evidence="9" type="ORF">K2173_001600</name>
</gene>
<evidence type="ECO:0000313" key="10">
    <source>
        <dbReference type="Proteomes" id="UP001159364"/>
    </source>
</evidence>
<dbReference type="PANTHER" id="PTHR31496:SF3">
    <property type="entry name" value="TRANSCRIPTION REPRESSOR KAN1"/>
    <property type="match status" value="1"/>
</dbReference>
<proteinExistence type="predicted"/>
<feature type="compositionally biased region" description="Basic and acidic residues" evidence="7">
    <location>
        <begin position="1"/>
        <end position="10"/>
    </location>
</feature>
<dbReference type="GO" id="GO:0000976">
    <property type="term" value="F:transcription cis-regulatory region binding"/>
    <property type="evidence" value="ECO:0007669"/>
    <property type="project" value="InterPro"/>
</dbReference>
<dbReference type="FunFam" id="1.10.10.60:FF:000002">
    <property type="entry name" value="Myb family transcription factor"/>
    <property type="match status" value="1"/>
</dbReference>
<dbReference type="Proteomes" id="UP001159364">
    <property type="component" value="Linkage Group LG06"/>
</dbReference>
<dbReference type="Gene3D" id="1.10.10.60">
    <property type="entry name" value="Homeodomain-like"/>
    <property type="match status" value="1"/>
</dbReference>
<dbReference type="GO" id="GO:0010158">
    <property type="term" value="P:abaxial cell fate specification"/>
    <property type="evidence" value="ECO:0007669"/>
    <property type="project" value="InterPro"/>
</dbReference>
<keyword evidence="6" id="KW-0539">Nucleus</keyword>
<keyword evidence="4" id="KW-0805">Transcription regulation</keyword>
<dbReference type="GO" id="GO:0006355">
    <property type="term" value="P:regulation of DNA-templated transcription"/>
    <property type="evidence" value="ECO:0007669"/>
    <property type="project" value="InterPro"/>
</dbReference>
<evidence type="ECO:0000256" key="5">
    <source>
        <dbReference type="ARBA" id="ARBA00023163"/>
    </source>
</evidence>
<feature type="compositionally biased region" description="Basic and acidic residues" evidence="7">
    <location>
        <begin position="43"/>
        <end position="70"/>
    </location>
</feature>
<dbReference type="GO" id="GO:0005634">
    <property type="term" value="C:nucleus"/>
    <property type="evidence" value="ECO:0007669"/>
    <property type="project" value="UniProtKB-SubCell"/>
</dbReference>
<feature type="domain" description="HTH myb-type" evidence="8">
    <location>
        <begin position="99"/>
        <end position="159"/>
    </location>
</feature>
<dbReference type="NCBIfam" id="TIGR01557">
    <property type="entry name" value="myb_SHAQKYF"/>
    <property type="match status" value="1"/>
</dbReference>
<dbReference type="Pfam" id="PF00249">
    <property type="entry name" value="Myb_DNA-binding"/>
    <property type="match status" value="1"/>
</dbReference>
<evidence type="ECO:0000259" key="8">
    <source>
        <dbReference type="PROSITE" id="PS51294"/>
    </source>
</evidence>
<feature type="region of interest" description="Disordered" evidence="7">
    <location>
        <begin position="1"/>
        <end position="28"/>
    </location>
</feature>
<evidence type="ECO:0000313" key="9">
    <source>
        <dbReference type="EMBL" id="KAJ8761467.1"/>
    </source>
</evidence>
<dbReference type="EMBL" id="JAIWQS010000006">
    <property type="protein sequence ID" value="KAJ8761467.1"/>
    <property type="molecule type" value="Genomic_DNA"/>
</dbReference>
<reference evidence="9 10" key="1">
    <citation type="submission" date="2021-09" db="EMBL/GenBank/DDBJ databases">
        <title>Genomic insights and catalytic innovation underlie evolution of tropane alkaloids biosynthesis.</title>
        <authorList>
            <person name="Wang Y.-J."/>
            <person name="Tian T."/>
            <person name="Huang J.-P."/>
            <person name="Huang S.-X."/>
        </authorList>
    </citation>
    <scope>NUCLEOTIDE SEQUENCE [LARGE SCALE GENOMIC DNA]</scope>
    <source>
        <strain evidence="9">KIB-2018</strain>
        <tissue evidence="9">Leaf</tissue>
    </source>
</reference>
<dbReference type="InterPro" id="IPR009057">
    <property type="entry name" value="Homeodomain-like_sf"/>
</dbReference>
<comment type="caution">
    <text evidence="9">The sequence shown here is derived from an EMBL/GenBank/DDBJ whole genome shotgun (WGS) entry which is preliminary data.</text>
</comment>
<evidence type="ECO:0000256" key="3">
    <source>
        <dbReference type="ARBA" id="ARBA00022782"/>
    </source>
</evidence>
<dbReference type="SUPFAM" id="SSF46689">
    <property type="entry name" value="Homeodomain-like"/>
    <property type="match status" value="1"/>
</dbReference>
<evidence type="ECO:0000256" key="1">
    <source>
        <dbReference type="ARBA" id="ARBA00004123"/>
    </source>
</evidence>
<organism evidence="9 10">
    <name type="scientific">Erythroxylum novogranatense</name>
    <dbReference type="NCBI Taxonomy" id="1862640"/>
    <lineage>
        <taxon>Eukaryota</taxon>
        <taxon>Viridiplantae</taxon>
        <taxon>Streptophyta</taxon>
        <taxon>Embryophyta</taxon>
        <taxon>Tracheophyta</taxon>
        <taxon>Spermatophyta</taxon>
        <taxon>Magnoliopsida</taxon>
        <taxon>eudicotyledons</taxon>
        <taxon>Gunneridae</taxon>
        <taxon>Pentapetalae</taxon>
        <taxon>rosids</taxon>
        <taxon>fabids</taxon>
        <taxon>Malpighiales</taxon>
        <taxon>Erythroxylaceae</taxon>
        <taxon>Erythroxylum</taxon>
    </lineage>
</organism>
<feature type="compositionally biased region" description="Low complexity" evidence="7">
    <location>
        <begin position="73"/>
        <end position="85"/>
    </location>
</feature>
<keyword evidence="2" id="KW-0217">Developmental protein</keyword>
<comment type="subcellular location">
    <subcellularLocation>
        <location evidence="1">Nucleus</location>
    </subcellularLocation>
</comment>
<evidence type="ECO:0000256" key="7">
    <source>
        <dbReference type="SAM" id="MobiDB-lite"/>
    </source>
</evidence>
<dbReference type="InterPro" id="IPR001005">
    <property type="entry name" value="SANT/Myb"/>
</dbReference>
<keyword evidence="3" id="KW-0221">Differentiation</keyword>
<dbReference type="PANTHER" id="PTHR31496">
    <property type="entry name" value="TRANSCRIPTION FACTOR KAN2-RELATED"/>
    <property type="match status" value="1"/>
</dbReference>
<accession>A0AAV8T401</accession>
<dbReference type="PROSITE" id="PS51294">
    <property type="entry name" value="HTH_MYB"/>
    <property type="match status" value="1"/>
</dbReference>